<evidence type="ECO:0000259" key="4">
    <source>
        <dbReference type="PROSITE" id="PS50977"/>
    </source>
</evidence>
<dbReference type="KEGG" id="hli:HLI_05730"/>
<dbReference type="Proteomes" id="UP000287756">
    <property type="component" value="Chromosome"/>
</dbReference>
<dbReference type="InterPro" id="IPR036271">
    <property type="entry name" value="Tet_transcr_reg_TetR-rel_C_sf"/>
</dbReference>
<proteinExistence type="predicted"/>
<dbReference type="PRINTS" id="PR00455">
    <property type="entry name" value="HTHTETR"/>
</dbReference>
<feature type="domain" description="HTH tetR-type" evidence="4">
    <location>
        <begin position="35"/>
        <end position="95"/>
    </location>
</feature>
<evidence type="ECO:0000313" key="6">
    <source>
        <dbReference type="Proteomes" id="UP000287756"/>
    </source>
</evidence>
<sequence>MLYSNEIHELNRFITSCMIIHEEVWPMNGFERRKERKKLNILTAALNLFTEFGVQKVSIQEIAQKAQVSQVTIYNYFGGKDQLLFETVNKFIYDRFDKFKDVVHDNDMNFKDKISFVIRDKKESVLHLNPGFLKTVIADQPELQELVQNFTMNDAVPLLMELIDQGKEEGYVHPDISFRSIMFYIEMYYQAMRSTPDFFEHSLADQSEEITQMFFYGLMGKPEERLHKEDGDGTKH</sequence>
<gene>
    <name evidence="5" type="ORF">HLI_05730</name>
</gene>
<keyword evidence="2 3" id="KW-0238">DNA-binding</keyword>
<dbReference type="EMBL" id="CP026118">
    <property type="protein sequence ID" value="QAS51767.1"/>
    <property type="molecule type" value="Genomic_DNA"/>
</dbReference>
<dbReference type="PANTHER" id="PTHR43479">
    <property type="entry name" value="ACREF/ENVCD OPERON REPRESSOR-RELATED"/>
    <property type="match status" value="1"/>
</dbReference>
<evidence type="ECO:0000256" key="2">
    <source>
        <dbReference type="ARBA" id="ARBA00023125"/>
    </source>
</evidence>
<evidence type="ECO:0000313" key="5">
    <source>
        <dbReference type="EMBL" id="QAS51767.1"/>
    </source>
</evidence>
<dbReference type="GO" id="GO:0003677">
    <property type="term" value="F:DNA binding"/>
    <property type="evidence" value="ECO:0007669"/>
    <property type="project" value="UniProtKB-UniRule"/>
</dbReference>
<dbReference type="Pfam" id="PF00440">
    <property type="entry name" value="TetR_N"/>
    <property type="match status" value="1"/>
</dbReference>
<reference evidence="5 6" key="1">
    <citation type="submission" date="2018-01" db="EMBL/GenBank/DDBJ databases">
        <title>The whole genome sequencing and assembly of Halobacillus litoralis ERB031 strain.</title>
        <authorList>
            <person name="Lee S.-J."/>
            <person name="Park M.-K."/>
            <person name="Kim J.-Y."/>
            <person name="Lee Y.-J."/>
            <person name="Yi H."/>
            <person name="Bahn Y.-S."/>
            <person name="Kim J.F."/>
            <person name="Lee D.-W."/>
        </authorList>
    </citation>
    <scope>NUCLEOTIDE SEQUENCE [LARGE SCALE GENOMIC DNA]</scope>
    <source>
        <strain evidence="5 6">ERB 031</strain>
    </source>
</reference>
<dbReference type="InterPro" id="IPR001647">
    <property type="entry name" value="HTH_TetR"/>
</dbReference>
<organism evidence="5 6">
    <name type="scientific">Halobacillus litoralis</name>
    <dbReference type="NCBI Taxonomy" id="45668"/>
    <lineage>
        <taxon>Bacteria</taxon>
        <taxon>Bacillati</taxon>
        <taxon>Bacillota</taxon>
        <taxon>Bacilli</taxon>
        <taxon>Bacillales</taxon>
        <taxon>Bacillaceae</taxon>
        <taxon>Halobacillus</taxon>
    </lineage>
</organism>
<dbReference type="InterPro" id="IPR009057">
    <property type="entry name" value="Homeodomain-like_sf"/>
</dbReference>
<keyword evidence="1" id="KW-0678">Repressor</keyword>
<dbReference type="InterPro" id="IPR050624">
    <property type="entry name" value="HTH-type_Tx_Regulator"/>
</dbReference>
<accession>A0A410MAN6</accession>
<dbReference type="Gene3D" id="1.10.357.10">
    <property type="entry name" value="Tetracycline Repressor, domain 2"/>
    <property type="match status" value="1"/>
</dbReference>
<evidence type="ECO:0000256" key="1">
    <source>
        <dbReference type="ARBA" id="ARBA00022491"/>
    </source>
</evidence>
<dbReference type="SUPFAM" id="SSF48498">
    <property type="entry name" value="Tetracyclin repressor-like, C-terminal domain"/>
    <property type="match status" value="1"/>
</dbReference>
<dbReference type="PROSITE" id="PS50977">
    <property type="entry name" value="HTH_TETR_2"/>
    <property type="match status" value="1"/>
</dbReference>
<name>A0A410MAN6_9BACI</name>
<dbReference type="PANTHER" id="PTHR43479:SF21">
    <property type="entry name" value="TRANSCRIPTIONAL REGULATOR, TETR FAMILY"/>
    <property type="match status" value="1"/>
</dbReference>
<dbReference type="SUPFAM" id="SSF46689">
    <property type="entry name" value="Homeodomain-like"/>
    <property type="match status" value="1"/>
</dbReference>
<protein>
    <submittedName>
        <fullName evidence="5">TetR family transcriptional regulator</fullName>
    </submittedName>
</protein>
<dbReference type="AlphaFoldDB" id="A0A410MAN6"/>
<feature type="DNA-binding region" description="H-T-H motif" evidence="3">
    <location>
        <begin position="58"/>
        <end position="77"/>
    </location>
</feature>
<evidence type="ECO:0000256" key="3">
    <source>
        <dbReference type="PROSITE-ProRule" id="PRU00335"/>
    </source>
</evidence>